<organism evidence="3 4">
    <name type="scientific">Riccia fluitans</name>
    <dbReference type="NCBI Taxonomy" id="41844"/>
    <lineage>
        <taxon>Eukaryota</taxon>
        <taxon>Viridiplantae</taxon>
        <taxon>Streptophyta</taxon>
        <taxon>Embryophyta</taxon>
        <taxon>Marchantiophyta</taxon>
        <taxon>Marchantiopsida</taxon>
        <taxon>Marchantiidae</taxon>
        <taxon>Marchantiales</taxon>
        <taxon>Ricciaceae</taxon>
        <taxon>Riccia</taxon>
    </lineage>
</organism>
<protein>
    <recommendedName>
        <fullName evidence="2">A-kinase anchor protein 7-like phosphoesterase domain-containing protein</fullName>
    </recommendedName>
</protein>
<dbReference type="SUPFAM" id="SSF55144">
    <property type="entry name" value="LigT-like"/>
    <property type="match status" value="1"/>
</dbReference>
<dbReference type="Proteomes" id="UP001605036">
    <property type="component" value="Unassembled WGS sequence"/>
</dbReference>
<dbReference type="Gene3D" id="3.90.1140.10">
    <property type="entry name" value="Cyclic phosphodiesterase"/>
    <property type="match status" value="1"/>
</dbReference>
<feature type="region of interest" description="Disordered" evidence="1">
    <location>
        <begin position="60"/>
        <end position="89"/>
    </location>
</feature>
<proteinExistence type="predicted"/>
<comment type="caution">
    <text evidence="3">The sequence shown here is derived from an EMBL/GenBank/DDBJ whole genome shotgun (WGS) entry which is preliminary data.</text>
</comment>
<dbReference type="PANTHER" id="PTHR13360:SF1">
    <property type="entry name" value="ACTIVATING SIGNAL COINTEGRATOR 1 COMPLEX SUBUNIT 1"/>
    <property type="match status" value="1"/>
</dbReference>
<feature type="region of interest" description="Disordered" evidence="1">
    <location>
        <begin position="1"/>
        <end position="21"/>
    </location>
</feature>
<gene>
    <name evidence="3" type="ORF">R1flu_027019</name>
</gene>
<accession>A0ABD1XKH5</accession>
<reference evidence="3 4" key="1">
    <citation type="submission" date="2024-09" db="EMBL/GenBank/DDBJ databases">
        <title>Chromosome-scale assembly of Riccia fluitans.</title>
        <authorList>
            <person name="Paukszto L."/>
            <person name="Sawicki J."/>
            <person name="Karawczyk K."/>
            <person name="Piernik-Szablinska J."/>
            <person name="Szczecinska M."/>
            <person name="Mazdziarz M."/>
        </authorList>
    </citation>
    <scope>NUCLEOTIDE SEQUENCE [LARGE SCALE GENOMIC DNA]</scope>
    <source>
        <strain evidence="3">Rf_01</strain>
        <tissue evidence="3">Aerial parts of the thallus</tissue>
    </source>
</reference>
<dbReference type="PIRSF" id="PIRSF027019">
    <property type="entry name" value="Euk_LigT"/>
    <property type="match status" value="1"/>
</dbReference>
<evidence type="ECO:0000256" key="1">
    <source>
        <dbReference type="SAM" id="MobiDB-lite"/>
    </source>
</evidence>
<keyword evidence="4" id="KW-1185">Reference proteome</keyword>
<evidence type="ECO:0000259" key="2">
    <source>
        <dbReference type="Pfam" id="PF10469"/>
    </source>
</evidence>
<dbReference type="PANTHER" id="PTHR13360">
    <property type="entry name" value="ACTIVATING SIGNAL COINTEGRATOR 1 COMPLEX SUBUNIT 1"/>
    <property type="match status" value="1"/>
</dbReference>
<dbReference type="InterPro" id="IPR009210">
    <property type="entry name" value="ASCC1"/>
</dbReference>
<name>A0ABD1XKH5_9MARC</name>
<evidence type="ECO:0000313" key="4">
    <source>
        <dbReference type="Proteomes" id="UP001605036"/>
    </source>
</evidence>
<dbReference type="AlphaFoldDB" id="A0ABD1XKH5"/>
<evidence type="ECO:0000313" key="3">
    <source>
        <dbReference type="EMBL" id="KAL2608446.1"/>
    </source>
</evidence>
<feature type="compositionally biased region" description="Polar residues" evidence="1">
    <location>
        <begin position="62"/>
        <end position="74"/>
    </location>
</feature>
<dbReference type="InterPro" id="IPR009097">
    <property type="entry name" value="Cyclic_Pdiesterase"/>
</dbReference>
<dbReference type="EMBL" id="JBHFFA010000008">
    <property type="protein sequence ID" value="KAL2608446.1"/>
    <property type="molecule type" value="Genomic_DNA"/>
</dbReference>
<feature type="domain" description="A-kinase anchor protein 7-like phosphoesterase" evidence="2">
    <location>
        <begin position="33"/>
        <end position="306"/>
    </location>
</feature>
<sequence>MEASNGTTGLKNGAGVWKPKHMSRDVVQSKLQYTHFISLPLATHPDLLEQVEKFQERILARNQPSKASPSSGRNSDPADRQKSEVADKGKAALTGDEFKFKDRGLRGFGGDRGKGVVEVEMIPHKSGIDKSIFVKPRTFHMTVLMLKLWNEERVQQAAAVLKKTQAAVHDILEGRPVILEFRGVEIMRGNPNEAHVLYARVEDSAEKTRLLQACRVLIDAYVESGLVMEKDIGQGLKLHATLMNTTHRTVKNNNRFGKRIPFNATEILEQYGEWRWGEFGIQEAHLSQRSVYGENGYYHCVRSIPFPSHSRA</sequence>
<feature type="compositionally biased region" description="Basic and acidic residues" evidence="1">
    <location>
        <begin position="76"/>
        <end position="89"/>
    </location>
</feature>
<dbReference type="Pfam" id="PF10469">
    <property type="entry name" value="AKAP7_NLS"/>
    <property type="match status" value="1"/>
</dbReference>
<dbReference type="InterPro" id="IPR019510">
    <property type="entry name" value="AKAP7-like_phosphoesterase"/>
</dbReference>
<feature type="compositionally biased region" description="Polar residues" evidence="1">
    <location>
        <begin position="1"/>
        <end position="10"/>
    </location>
</feature>